<dbReference type="PANTHER" id="PTHR35037:SF3">
    <property type="entry name" value="C-TERMINAL REGION OF AIDA-LIKE PROTEIN"/>
    <property type="match status" value="1"/>
</dbReference>
<sequence length="380" mass="40678">MGCASRRVPGRGAPARRPAGGPGTHLARACTRISAAAALCAGSCGAFAQCSPAPAGATTLCNPGASIAALARPQTGAYMGIQRMTSFAFVHSLQDRWGDPLQLSPGNAWIRAGGQGMSSTSADGRFDTDSMGWVLQGGADVAKWSLFGGADRLHLGAMAGYASGRTDANALGNPIQARGDFSGGAIGMYGTWYQNDRSRLGWYTDVWGQYAGFSNTVDTGLPFDRTGYDSHISMFSAEGGYAMPLGASGNWVLEPQGQIIYLHNHSYVALEPNGLAVKGSHRSAYTSRLGLRLRSTSSPDWGWGVRPYAAFNWWYDNTGEELTVNQFSVRDMYPGSRYEVKAGVNVDFKPGWAGWGDVGWQWGNQSYQAWTVRGGMKYAW</sequence>
<proteinExistence type="predicted"/>
<keyword evidence="2" id="KW-0732">Signal</keyword>
<gene>
    <name evidence="4" type="ORF">Q2T77_14860</name>
</gene>
<evidence type="ECO:0000256" key="1">
    <source>
        <dbReference type="SAM" id="MobiDB-lite"/>
    </source>
</evidence>
<dbReference type="PROSITE" id="PS51208">
    <property type="entry name" value="AUTOTRANSPORTER"/>
    <property type="match status" value="1"/>
</dbReference>
<dbReference type="InterPro" id="IPR051551">
    <property type="entry name" value="Autotransporter_adhesion"/>
</dbReference>
<dbReference type="PANTHER" id="PTHR35037">
    <property type="entry name" value="C-TERMINAL REGION OF AIDA-LIKE PROTEIN"/>
    <property type="match status" value="1"/>
</dbReference>
<dbReference type="SUPFAM" id="SSF103515">
    <property type="entry name" value="Autotransporter"/>
    <property type="match status" value="1"/>
</dbReference>
<dbReference type="SMART" id="SM00869">
    <property type="entry name" value="Autotransporter"/>
    <property type="match status" value="1"/>
</dbReference>
<feature type="domain" description="Autotransporter" evidence="3">
    <location>
        <begin position="101"/>
        <end position="380"/>
    </location>
</feature>
<protein>
    <submittedName>
        <fullName evidence="4">Autotransporter outer membrane beta-barrel domain-containing protein</fullName>
    </submittedName>
</protein>
<feature type="compositionally biased region" description="Low complexity" evidence="1">
    <location>
        <begin position="1"/>
        <end position="19"/>
    </location>
</feature>
<comment type="caution">
    <text evidence="4">The sequence shown here is derived from an EMBL/GenBank/DDBJ whole genome shotgun (WGS) entry which is preliminary data.</text>
</comment>
<dbReference type="RefSeq" id="WP_301810350.1">
    <property type="nucleotide sequence ID" value="NZ_JAUJZH010000009.1"/>
</dbReference>
<evidence type="ECO:0000313" key="4">
    <source>
        <dbReference type="EMBL" id="MDO1533574.1"/>
    </source>
</evidence>
<dbReference type="Proteomes" id="UP001169027">
    <property type="component" value="Unassembled WGS sequence"/>
</dbReference>
<dbReference type="EMBL" id="JAUKVY010000009">
    <property type="protein sequence ID" value="MDO1533574.1"/>
    <property type="molecule type" value="Genomic_DNA"/>
</dbReference>
<feature type="signal peptide" evidence="2">
    <location>
        <begin position="1"/>
        <end position="48"/>
    </location>
</feature>
<dbReference type="Gene3D" id="2.40.128.130">
    <property type="entry name" value="Autotransporter beta-domain"/>
    <property type="match status" value="1"/>
</dbReference>
<reference evidence="4" key="1">
    <citation type="submission" date="2023-06" db="EMBL/GenBank/DDBJ databases">
        <authorList>
            <person name="Jiang Y."/>
            <person name="Liu Q."/>
        </authorList>
    </citation>
    <scope>NUCLEOTIDE SEQUENCE</scope>
    <source>
        <strain evidence="4">CGMCC 1.12090</strain>
    </source>
</reference>
<dbReference type="Pfam" id="PF03797">
    <property type="entry name" value="Autotransporter"/>
    <property type="match status" value="1"/>
</dbReference>
<organism evidence="4 5">
    <name type="scientific">Variovorax ginsengisoli</name>
    <dbReference type="NCBI Taxonomy" id="363844"/>
    <lineage>
        <taxon>Bacteria</taxon>
        <taxon>Pseudomonadati</taxon>
        <taxon>Pseudomonadota</taxon>
        <taxon>Betaproteobacteria</taxon>
        <taxon>Burkholderiales</taxon>
        <taxon>Comamonadaceae</taxon>
        <taxon>Variovorax</taxon>
    </lineage>
</organism>
<accession>A0ABT8S3S4</accession>
<name>A0ABT8S3S4_9BURK</name>
<dbReference type="InterPro" id="IPR006315">
    <property type="entry name" value="OM_autotransptr_brl_dom"/>
</dbReference>
<feature type="region of interest" description="Disordered" evidence="1">
    <location>
        <begin position="1"/>
        <end position="23"/>
    </location>
</feature>
<keyword evidence="5" id="KW-1185">Reference proteome</keyword>
<feature type="chain" id="PRO_5046391265" evidence="2">
    <location>
        <begin position="49"/>
        <end position="380"/>
    </location>
</feature>
<evidence type="ECO:0000313" key="5">
    <source>
        <dbReference type="Proteomes" id="UP001169027"/>
    </source>
</evidence>
<evidence type="ECO:0000256" key="2">
    <source>
        <dbReference type="SAM" id="SignalP"/>
    </source>
</evidence>
<dbReference type="InterPro" id="IPR036709">
    <property type="entry name" value="Autotransporte_beta_dom_sf"/>
</dbReference>
<dbReference type="InterPro" id="IPR005546">
    <property type="entry name" value="Autotransporte_beta"/>
</dbReference>
<evidence type="ECO:0000259" key="3">
    <source>
        <dbReference type="PROSITE" id="PS51208"/>
    </source>
</evidence>
<dbReference type="NCBIfam" id="TIGR01414">
    <property type="entry name" value="autotrans_barl"/>
    <property type="match status" value="1"/>
</dbReference>